<keyword evidence="3" id="KW-0808">Transferase</keyword>
<dbReference type="InterPro" id="IPR017832">
    <property type="entry name" value="Glyco_trans_2_hopen-assoc_HpnB"/>
</dbReference>
<feature type="transmembrane region" description="Helical" evidence="1">
    <location>
        <begin position="285"/>
        <end position="305"/>
    </location>
</feature>
<dbReference type="PANTHER" id="PTHR43646">
    <property type="entry name" value="GLYCOSYLTRANSFERASE"/>
    <property type="match status" value="1"/>
</dbReference>
<feature type="transmembrane region" description="Helical" evidence="1">
    <location>
        <begin position="6"/>
        <end position="24"/>
    </location>
</feature>
<dbReference type="GO" id="GO:0016740">
    <property type="term" value="F:transferase activity"/>
    <property type="evidence" value="ECO:0007669"/>
    <property type="project" value="UniProtKB-KW"/>
</dbReference>
<dbReference type="AlphaFoldDB" id="A0A4Y6UJR1"/>
<keyword evidence="1" id="KW-0812">Transmembrane</keyword>
<dbReference type="InterPro" id="IPR001173">
    <property type="entry name" value="Glyco_trans_2-like"/>
</dbReference>
<dbReference type="InterPro" id="IPR029044">
    <property type="entry name" value="Nucleotide-diphossugar_trans"/>
</dbReference>
<keyword evidence="1" id="KW-0472">Membrane</keyword>
<dbReference type="NCBIfam" id="TIGR03469">
    <property type="entry name" value="HpnB"/>
    <property type="match status" value="1"/>
</dbReference>
<sequence>MLLKSVFASVVAWVYLIFFRGFFWQKGPILERKKPPKCIPDVAIVVPARDEAESIFESISSLLKQHYDGKLSVILVDDQSTDGTADIARTIDDPHQRLTIITSQDRPSGWSGKLWAVHQGAQEALKHINSDGYILLTDADIIHDPDHLGSLLTKAREDNLDLVSEMVTLNCISAAERFLVPAFVYFFAMLYPFASVANRKSHIAGAAGGTILIHRPIFEQIGGIESIRGALIDDCTLAAHVKRAGGRLYLGHSNLAWSVRPYEGMRDIWHMIARTAYVQLRYSPFLLLLTLLGMSLIWFVPVLSIMLGCKNAKKAGIFAYCLSCLTFLPTLKRFNLSFWRSLPLPVVAAFYMAATIGSAINHHRGVGVRWKSRSYTGETT</sequence>
<evidence type="ECO:0000256" key="1">
    <source>
        <dbReference type="SAM" id="Phobius"/>
    </source>
</evidence>
<reference evidence="3 4" key="1">
    <citation type="submission" date="2019-03" db="EMBL/GenBank/DDBJ databases">
        <title>The complete genome sequence of Swingsia samuiensis NBRC107927(T).</title>
        <authorList>
            <person name="Chua K.-O."/>
            <person name="Chan K.-G."/>
            <person name="See-Too W.-S."/>
        </authorList>
    </citation>
    <scope>NUCLEOTIDE SEQUENCE [LARGE SCALE GENOMIC DNA]</scope>
    <source>
        <strain evidence="3 4">AH83</strain>
    </source>
</reference>
<dbReference type="Pfam" id="PF00535">
    <property type="entry name" value="Glycos_transf_2"/>
    <property type="match status" value="1"/>
</dbReference>
<name>A0A4Y6UJR1_9PROT</name>
<evidence type="ECO:0000313" key="4">
    <source>
        <dbReference type="Proteomes" id="UP000316313"/>
    </source>
</evidence>
<dbReference type="KEGG" id="ssam:E3D00_09645"/>
<keyword evidence="4" id="KW-1185">Reference proteome</keyword>
<proteinExistence type="predicted"/>
<dbReference type="PANTHER" id="PTHR43646:SF3">
    <property type="entry name" value="SLR1566 PROTEIN"/>
    <property type="match status" value="1"/>
</dbReference>
<protein>
    <submittedName>
        <fullName evidence="3">Glycosyltransferase</fullName>
    </submittedName>
</protein>
<feature type="domain" description="Glycosyltransferase 2-like" evidence="2">
    <location>
        <begin position="44"/>
        <end position="221"/>
    </location>
</feature>
<accession>A0A4Y6UJR1</accession>
<gene>
    <name evidence="3" type="ORF">E3D00_09645</name>
</gene>
<feature type="transmembrane region" description="Helical" evidence="1">
    <location>
        <begin position="178"/>
        <end position="194"/>
    </location>
</feature>
<evidence type="ECO:0000313" key="3">
    <source>
        <dbReference type="EMBL" id="QDH17802.1"/>
    </source>
</evidence>
<dbReference type="RefSeq" id="WP_141462092.1">
    <property type="nucleotide sequence ID" value="NZ_CP038141.1"/>
</dbReference>
<dbReference type="SUPFAM" id="SSF53448">
    <property type="entry name" value="Nucleotide-diphospho-sugar transferases"/>
    <property type="match status" value="1"/>
</dbReference>
<dbReference type="EMBL" id="CP038141">
    <property type="protein sequence ID" value="QDH17802.1"/>
    <property type="molecule type" value="Genomic_DNA"/>
</dbReference>
<keyword evidence="1" id="KW-1133">Transmembrane helix</keyword>
<dbReference type="Gene3D" id="3.90.550.10">
    <property type="entry name" value="Spore Coat Polysaccharide Biosynthesis Protein SpsA, Chain A"/>
    <property type="match status" value="1"/>
</dbReference>
<organism evidence="3 4">
    <name type="scientific">Swingsia samuiensis</name>
    <dbReference type="NCBI Taxonomy" id="1293412"/>
    <lineage>
        <taxon>Bacteria</taxon>
        <taxon>Pseudomonadati</taxon>
        <taxon>Pseudomonadota</taxon>
        <taxon>Alphaproteobacteria</taxon>
        <taxon>Acetobacterales</taxon>
        <taxon>Acetobacteraceae</taxon>
        <taxon>Swingsia</taxon>
    </lineage>
</organism>
<evidence type="ECO:0000259" key="2">
    <source>
        <dbReference type="Pfam" id="PF00535"/>
    </source>
</evidence>
<feature type="transmembrane region" description="Helical" evidence="1">
    <location>
        <begin position="317"/>
        <end position="336"/>
    </location>
</feature>
<feature type="transmembrane region" description="Helical" evidence="1">
    <location>
        <begin position="342"/>
        <end position="361"/>
    </location>
</feature>
<dbReference type="OrthoDB" id="9806525at2"/>
<dbReference type="Proteomes" id="UP000316313">
    <property type="component" value="Chromosome"/>
</dbReference>